<name>A0A072PTM8_9EURO</name>
<dbReference type="STRING" id="1182545.A0A072PTM8"/>
<dbReference type="InterPro" id="IPR029510">
    <property type="entry name" value="Ald_DH_CS_GLU"/>
</dbReference>
<evidence type="ECO:0000313" key="9">
    <source>
        <dbReference type="Proteomes" id="UP000027920"/>
    </source>
</evidence>
<evidence type="ECO:0000256" key="6">
    <source>
        <dbReference type="RuleBase" id="RU003345"/>
    </source>
</evidence>
<dbReference type="SUPFAM" id="SSF53720">
    <property type="entry name" value="ALDH-like"/>
    <property type="match status" value="1"/>
</dbReference>
<comment type="caution">
    <text evidence="8">The sequence shown here is derived from an EMBL/GenBank/DDBJ whole genome shotgun (WGS) entry which is preliminary data.</text>
</comment>
<dbReference type="Gene3D" id="3.40.605.10">
    <property type="entry name" value="Aldehyde Dehydrogenase, Chain A, domain 1"/>
    <property type="match status" value="2"/>
</dbReference>
<dbReference type="EC" id="1.2.1.3" evidence="3"/>
<dbReference type="InterPro" id="IPR016161">
    <property type="entry name" value="Ald_DH/histidinol_DH"/>
</dbReference>
<comment type="similarity">
    <text evidence="1 6">Belongs to the aldehyde dehydrogenase family.</text>
</comment>
<dbReference type="HOGENOM" id="CLU_005391_0_0_1"/>
<comment type="catalytic activity">
    <reaction evidence="4">
        <text>an aldehyde + NAD(+) + H2O = a carboxylate + NADH + 2 H(+)</text>
        <dbReference type="Rhea" id="RHEA:16185"/>
        <dbReference type="ChEBI" id="CHEBI:15377"/>
        <dbReference type="ChEBI" id="CHEBI:15378"/>
        <dbReference type="ChEBI" id="CHEBI:17478"/>
        <dbReference type="ChEBI" id="CHEBI:29067"/>
        <dbReference type="ChEBI" id="CHEBI:57540"/>
        <dbReference type="ChEBI" id="CHEBI:57945"/>
        <dbReference type="EC" id="1.2.1.3"/>
    </reaction>
</comment>
<evidence type="ECO:0000256" key="2">
    <source>
        <dbReference type="ARBA" id="ARBA00023002"/>
    </source>
</evidence>
<evidence type="ECO:0000256" key="1">
    <source>
        <dbReference type="ARBA" id="ARBA00009986"/>
    </source>
</evidence>
<evidence type="ECO:0000256" key="4">
    <source>
        <dbReference type="ARBA" id="ARBA00049194"/>
    </source>
</evidence>
<dbReference type="PANTHER" id="PTHR11699">
    <property type="entry name" value="ALDEHYDE DEHYDROGENASE-RELATED"/>
    <property type="match status" value="1"/>
</dbReference>
<dbReference type="Proteomes" id="UP000027920">
    <property type="component" value="Unassembled WGS sequence"/>
</dbReference>
<evidence type="ECO:0000259" key="7">
    <source>
        <dbReference type="Pfam" id="PF00171"/>
    </source>
</evidence>
<dbReference type="InterPro" id="IPR015590">
    <property type="entry name" value="Aldehyde_DH_dom"/>
</dbReference>
<dbReference type="AlphaFoldDB" id="A0A072PTM8"/>
<keyword evidence="2 6" id="KW-0560">Oxidoreductase</keyword>
<dbReference type="VEuPathDB" id="FungiDB:A1O9_01083"/>
<dbReference type="PROSITE" id="PS00687">
    <property type="entry name" value="ALDEHYDE_DEHYDR_GLU"/>
    <property type="match status" value="1"/>
</dbReference>
<dbReference type="GO" id="GO:0004029">
    <property type="term" value="F:aldehyde dehydrogenase (NAD+) activity"/>
    <property type="evidence" value="ECO:0007669"/>
    <property type="project" value="UniProtKB-EC"/>
</dbReference>
<dbReference type="GeneID" id="25276031"/>
<accession>A0A072PTM8</accession>
<evidence type="ECO:0000256" key="5">
    <source>
        <dbReference type="PROSITE-ProRule" id="PRU10007"/>
    </source>
</evidence>
<evidence type="ECO:0000256" key="3">
    <source>
        <dbReference type="ARBA" id="ARBA00024226"/>
    </source>
</evidence>
<dbReference type="InterPro" id="IPR016162">
    <property type="entry name" value="Ald_DH_N"/>
</dbReference>
<keyword evidence="9" id="KW-1185">Reference proteome</keyword>
<dbReference type="Gene3D" id="3.40.309.10">
    <property type="entry name" value="Aldehyde Dehydrogenase, Chain A, domain 2"/>
    <property type="match status" value="2"/>
</dbReference>
<sequence length="270" mass="29346">MKCPPALASGNVMITKASEMNRFASLMVAELAIRAGFPPGVLNVIVGSVEAGEALSHHMRIRKISFTGSIAVGKMIQMGAARSNLKKVTLELGGKSPTIVFEDADIEHAIQEISQGCVFGMRIYVHSSVADKFINERQEGSSADHRGVRHGIQGCFISPTIFYKPMDGAAIMNKEIFGPVICVDTFDTEEEVIYKANDTEYGLGSYIYTSNIDRAMRVLPQIQAGVVGVNTINIHSKVTPFGGYKQSGIGRENGIYALKEYLQTKSVHVK</sequence>
<dbReference type="RefSeq" id="XP_013265697.1">
    <property type="nucleotide sequence ID" value="XM_013410243.1"/>
</dbReference>
<dbReference type="Pfam" id="PF00171">
    <property type="entry name" value="Aldedh"/>
    <property type="match status" value="2"/>
</dbReference>
<feature type="domain" description="Aldehyde dehydrogenase" evidence="7">
    <location>
        <begin position="149"/>
        <end position="267"/>
    </location>
</feature>
<organism evidence="8 9">
    <name type="scientific">Exophiala aquamarina CBS 119918</name>
    <dbReference type="NCBI Taxonomy" id="1182545"/>
    <lineage>
        <taxon>Eukaryota</taxon>
        <taxon>Fungi</taxon>
        <taxon>Dikarya</taxon>
        <taxon>Ascomycota</taxon>
        <taxon>Pezizomycotina</taxon>
        <taxon>Eurotiomycetes</taxon>
        <taxon>Chaetothyriomycetidae</taxon>
        <taxon>Chaetothyriales</taxon>
        <taxon>Herpotrichiellaceae</taxon>
        <taxon>Exophiala</taxon>
    </lineage>
</organism>
<proteinExistence type="inferred from homology"/>
<evidence type="ECO:0000313" key="8">
    <source>
        <dbReference type="EMBL" id="KEF63107.1"/>
    </source>
</evidence>
<dbReference type="OrthoDB" id="310895at2759"/>
<dbReference type="FunFam" id="3.40.605.10:FF:000026">
    <property type="entry name" value="Aldehyde dehydrogenase, putative"/>
    <property type="match status" value="1"/>
</dbReference>
<gene>
    <name evidence="8" type="ORF">A1O9_01083</name>
</gene>
<dbReference type="EMBL" id="AMGV01000001">
    <property type="protein sequence ID" value="KEF63107.1"/>
    <property type="molecule type" value="Genomic_DNA"/>
</dbReference>
<dbReference type="GO" id="GO:0046394">
    <property type="term" value="P:carboxylic acid biosynthetic process"/>
    <property type="evidence" value="ECO:0007669"/>
    <property type="project" value="UniProtKB-ARBA"/>
</dbReference>
<feature type="active site" evidence="5">
    <location>
        <position position="91"/>
    </location>
</feature>
<dbReference type="InterPro" id="IPR016163">
    <property type="entry name" value="Ald_DH_C"/>
</dbReference>
<protein>
    <recommendedName>
        <fullName evidence="3">aldehyde dehydrogenase (NAD(+))</fullName>
        <ecNumber evidence="3">1.2.1.3</ecNumber>
    </recommendedName>
</protein>
<feature type="domain" description="Aldehyde dehydrogenase" evidence="7">
    <location>
        <begin position="2"/>
        <end position="138"/>
    </location>
</feature>
<reference evidence="8 9" key="1">
    <citation type="submission" date="2013-03" db="EMBL/GenBank/DDBJ databases">
        <title>The Genome Sequence of Exophiala aquamarina CBS 119918.</title>
        <authorList>
            <consortium name="The Broad Institute Genomics Platform"/>
            <person name="Cuomo C."/>
            <person name="de Hoog S."/>
            <person name="Gorbushina A."/>
            <person name="Walker B."/>
            <person name="Young S.K."/>
            <person name="Zeng Q."/>
            <person name="Gargeya S."/>
            <person name="Fitzgerald M."/>
            <person name="Haas B."/>
            <person name="Abouelleil A."/>
            <person name="Allen A.W."/>
            <person name="Alvarado L."/>
            <person name="Arachchi H.M."/>
            <person name="Berlin A.M."/>
            <person name="Chapman S.B."/>
            <person name="Gainer-Dewar J."/>
            <person name="Goldberg J."/>
            <person name="Griggs A."/>
            <person name="Gujja S."/>
            <person name="Hansen M."/>
            <person name="Howarth C."/>
            <person name="Imamovic A."/>
            <person name="Ireland A."/>
            <person name="Larimer J."/>
            <person name="McCowan C."/>
            <person name="Murphy C."/>
            <person name="Pearson M."/>
            <person name="Poon T.W."/>
            <person name="Priest M."/>
            <person name="Roberts A."/>
            <person name="Saif S."/>
            <person name="Shea T."/>
            <person name="Sisk P."/>
            <person name="Sykes S."/>
            <person name="Wortman J."/>
            <person name="Nusbaum C."/>
            <person name="Birren B."/>
        </authorList>
    </citation>
    <scope>NUCLEOTIDE SEQUENCE [LARGE SCALE GENOMIC DNA]</scope>
    <source>
        <strain evidence="8 9">CBS 119918</strain>
    </source>
</reference>